<reference evidence="2 3" key="1">
    <citation type="submission" date="2019-08" db="EMBL/GenBank/DDBJ databases">
        <title>Whole genome of Aphis craccivora.</title>
        <authorList>
            <person name="Voronova N.V."/>
            <person name="Shulinski R.S."/>
            <person name="Bandarenka Y.V."/>
            <person name="Zhorov D.G."/>
            <person name="Warner D."/>
        </authorList>
    </citation>
    <scope>NUCLEOTIDE SEQUENCE [LARGE SCALE GENOMIC DNA]</scope>
    <source>
        <strain evidence="2">180601</strain>
        <tissue evidence="2">Whole Body</tissue>
    </source>
</reference>
<dbReference type="EMBL" id="VUJU01003149">
    <property type="protein sequence ID" value="KAF0758958.1"/>
    <property type="molecule type" value="Genomic_DNA"/>
</dbReference>
<dbReference type="CDD" id="cd01855">
    <property type="entry name" value="YqeH"/>
    <property type="match status" value="1"/>
</dbReference>
<organism evidence="2 3">
    <name type="scientific">Aphis craccivora</name>
    <name type="common">Cowpea aphid</name>
    <dbReference type="NCBI Taxonomy" id="307492"/>
    <lineage>
        <taxon>Eukaryota</taxon>
        <taxon>Metazoa</taxon>
        <taxon>Ecdysozoa</taxon>
        <taxon>Arthropoda</taxon>
        <taxon>Hexapoda</taxon>
        <taxon>Insecta</taxon>
        <taxon>Pterygota</taxon>
        <taxon>Neoptera</taxon>
        <taxon>Paraneoptera</taxon>
        <taxon>Hemiptera</taxon>
        <taxon>Sternorrhyncha</taxon>
        <taxon>Aphidomorpha</taxon>
        <taxon>Aphidoidea</taxon>
        <taxon>Aphididae</taxon>
        <taxon>Aphidini</taxon>
        <taxon>Aphis</taxon>
        <taxon>Aphis</taxon>
    </lineage>
</organism>
<sequence length="704" mass="80224">MIKVLFQTTTSSTCVMFASRLLRLHLKRRCRAYGQSPAFKNDVLDRIVYNSVLQGKKAVKHWTNVREKSKKQRIEEMKCDVEPVSLQYLDGYAAVDETTEHRAAGVSIDRPHNFPYSIVNKTVAEKDVGKQMEDNEDNEIHYDYELNELMTKNWMSDYECYEERNLEEENSIPSWTSEYGTPDPSIQISDIACGGCGALLHCQNSSIPGYLPSELFCHCEPEDLRTMVCQRCHFIQKYNTALSVQVDPVEYPKLLYPIKKKRALIILMVDLTDFPCSIWPNLTECIGINKPVVVVGNKLDLLPGDFPGWVEHVKKSLVQSIPKEINIKHVTVVSAKTGFGIEELINKLHSLWLTNGDVYLIGCTNVGKSTMFNTLLQSDYCKVKAVDLVQRATTSPWPGTTLNLLKFPIMRPSNWRLYMRTQRLQYERKERILEQQLDADQRRSLKLKINDLPSIIGQIGLTFYKPSSANENSQQNEMDPFTTNQVKVNTRRVTSSTLGFDENDPQFKDSKFLYDTPGVVHPDQSINLLTTEELMMTLPTTVMKPRTFSLRSLQTLFVGGLGRIDCLKSRAKFVRFTVFSAHTLPITVCNTDDADEFYEKFLGTHLLAVPCGSIERLSKWPGLSSYKNPIQLTGINEKTSCADIVLSSAGWVAVTPFQNDICDLQAWTPESRGIYIRTPPLLRYAVNHRGPRIKFTPTYYPKNE</sequence>
<keyword evidence="3" id="KW-1185">Reference proteome</keyword>
<dbReference type="AlphaFoldDB" id="A0A6G0YN24"/>
<dbReference type="PANTHER" id="PTHR46406">
    <property type="entry name" value="NITRIC OXIDE-ASSOCIATED PROTEIN 1"/>
    <property type="match status" value="1"/>
</dbReference>
<dbReference type="Gene3D" id="3.40.50.300">
    <property type="entry name" value="P-loop containing nucleotide triphosphate hydrolases"/>
    <property type="match status" value="1"/>
</dbReference>
<feature type="domain" description="G" evidence="1">
    <location>
        <begin position="358"/>
        <end position="410"/>
    </location>
</feature>
<dbReference type="PANTHER" id="PTHR46406:SF1">
    <property type="entry name" value="NITRIC OXIDE-ASSOCIATED PROTEIN 1"/>
    <property type="match status" value="1"/>
</dbReference>
<dbReference type="InterPro" id="IPR027417">
    <property type="entry name" value="P-loop_NTPase"/>
</dbReference>
<dbReference type="InterPro" id="IPR052807">
    <property type="entry name" value="Mito_transl_resp_regulator"/>
</dbReference>
<dbReference type="Pfam" id="PF01926">
    <property type="entry name" value="MMR_HSR1"/>
    <property type="match status" value="1"/>
</dbReference>
<evidence type="ECO:0000259" key="1">
    <source>
        <dbReference type="Pfam" id="PF01926"/>
    </source>
</evidence>
<evidence type="ECO:0000313" key="2">
    <source>
        <dbReference type="EMBL" id="KAF0758958.1"/>
    </source>
</evidence>
<dbReference type="OrthoDB" id="1696305at2759"/>
<comment type="caution">
    <text evidence="2">The sequence shown here is derived from an EMBL/GenBank/DDBJ whole genome shotgun (WGS) entry which is preliminary data.</text>
</comment>
<gene>
    <name evidence="2" type="ORF">FWK35_00016347</name>
</gene>
<evidence type="ECO:0000313" key="3">
    <source>
        <dbReference type="Proteomes" id="UP000478052"/>
    </source>
</evidence>
<dbReference type="Proteomes" id="UP000478052">
    <property type="component" value="Unassembled WGS sequence"/>
</dbReference>
<dbReference type="GO" id="GO:0005525">
    <property type="term" value="F:GTP binding"/>
    <property type="evidence" value="ECO:0007669"/>
    <property type="project" value="InterPro"/>
</dbReference>
<dbReference type="SUPFAM" id="SSF52540">
    <property type="entry name" value="P-loop containing nucleoside triphosphate hydrolases"/>
    <property type="match status" value="1"/>
</dbReference>
<proteinExistence type="predicted"/>
<accession>A0A6G0YN24</accession>
<name>A0A6G0YN24_APHCR</name>
<dbReference type="InterPro" id="IPR006073">
    <property type="entry name" value="GTP-bd"/>
</dbReference>
<protein>
    <submittedName>
        <fullName evidence="2">Nitric oxide-associated protein 1</fullName>
    </submittedName>
</protein>